<evidence type="ECO:0000256" key="3">
    <source>
        <dbReference type="ARBA" id="ARBA00022475"/>
    </source>
</evidence>
<feature type="transmembrane region" description="Helical" evidence="7">
    <location>
        <begin position="261"/>
        <end position="282"/>
    </location>
</feature>
<dbReference type="CDD" id="cd06173">
    <property type="entry name" value="MFS_MefA_like"/>
    <property type="match status" value="1"/>
</dbReference>
<dbReference type="EMBL" id="JACJIP010000001">
    <property type="protein sequence ID" value="MBA9083801.1"/>
    <property type="molecule type" value="Genomic_DNA"/>
</dbReference>
<dbReference type="PANTHER" id="PTHR43266:SF2">
    <property type="entry name" value="MAJOR FACILITATOR SUPERFAMILY (MFS) PROFILE DOMAIN-CONTAINING PROTEIN"/>
    <property type="match status" value="1"/>
</dbReference>
<keyword evidence="5 7" id="KW-1133">Transmembrane helix</keyword>
<keyword evidence="2" id="KW-0813">Transport</keyword>
<feature type="transmembrane region" description="Helical" evidence="7">
    <location>
        <begin position="350"/>
        <end position="373"/>
    </location>
</feature>
<dbReference type="GO" id="GO:0016298">
    <property type="term" value="F:lipase activity"/>
    <property type="evidence" value="ECO:0007669"/>
    <property type="project" value="InterPro"/>
</dbReference>
<dbReference type="SUPFAM" id="SSF103473">
    <property type="entry name" value="MFS general substrate transporter"/>
    <property type="match status" value="1"/>
</dbReference>
<feature type="transmembrane region" description="Helical" evidence="7">
    <location>
        <begin position="83"/>
        <end position="104"/>
    </location>
</feature>
<feature type="transmembrane region" description="Helical" evidence="7">
    <location>
        <begin position="51"/>
        <end position="76"/>
    </location>
</feature>
<feature type="transmembrane region" description="Helical" evidence="7">
    <location>
        <begin position="289"/>
        <end position="307"/>
    </location>
</feature>
<dbReference type="GO" id="GO:0005886">
    <property type="term" value="C:plasma membrane"/>
    <property type="evidence" value="ECO:0007669"/>
    <property type="project" value="UniProtKB-SubCell"/>
</dbReference>
<feature type="transmembrane region" description="Helical" evidence="7">
    <location>
        <begin position="20"/>
        <end position="45"/>
    </location>
</feature>
<dbReference type="PROSITE" id="PS01098">
    <property type="entry name" value="LIPASE_GDSL_SER"/>
    <property type="match status" value="1"/>
</dbReference>
<dbReference type="GO" id="GO:0006629">
    <property type="term" value="P:lipid metabolic process"/>
    <property type="evidence" value="ECO:0007669"/>
    <property type="project" value="InterPro"/>
</dbReference>
<keyword evidence="4 7" id="KW-0812">Transmembrane</keyword>
<evidence type="ECO:0000256" key="2">
    <source>
        <dbReference type="ARBA" id="ARBA00022448"/>
    </source>
</evidence>
<proteinExistence type="predicted"/>
<evidence type="ECO:0000256" key="1">
    <source>
        <dbReference type="ARBA" id="ARBA00004651"/>
    </source>
</evidence>
<sequence length="440" mass="47065">MAEKMEAAMNSSGKSFRKFLLLWSGQLTSAIGSGLTSFGLGIYVFQQTGKASAMALVTLLAFMPSLLLSAFAGVLADRYDRRLLMMLGDSLSATGLIYILICMLNGEAQLWQICVGVTISSVFSSLLDPAYKATVTDLLTEEQYTKASGFVQVAGSAKFLISPIIAGFLLTVSDIKLLLIIDICTFFVTVAVTLAVRSGLASKTYEHTQSFISEFKDGWGAVSDNKGVLVLVIMTSVLTFFLGFIETLSTPMLLTFTNSSVVGTLVTIVASGMLVSSVIIGFIPIKRDYVKILSISLFGAGIFMAGFGLRENIVLICVSGFLFFAMLPFVNTSLDYLVRINIDNAVQGRAWALIGIISQLGFVVAYALSGVLADYVFTPLLVDGGLLADSVGRIIGAGKGRGTGFLIIIAGLLLCGTSVILYNLRSVKKLEVTYVLQDRP</sequence>
<feature type="transmembrane region" description="Helical" evidence="7">
    <location>
        <begin position="177"/>
        <end position="196"/>
    </location>
</feature>
<name>A0A7W3SPH2_9BACL</name>
<comment type="subcellular location">
    <subcellularLocation>
        <location evidence="1">Cell membrane</location>
        <topology evidence="1">Multi-pass membrane protein</topology>
    </subcellularLocation>
</comment>
<evidence type="ECO:0000256" key="4">
    <source>
        <dbReference type="ARBA" id="ARBA00022692"/>
    </source>
</evidence>
<gene>
    <name evidence="8" type="ORF">FHR92_000244</name>
</gene>
<dbReference type="PANTHER" id="PTHR43266">
    <property type="entry name" value="MACROLIDE-EFFLUX PROTEIN"/>
    <property type="match status" value="1"/>
</dbReference>
<feature type="transmembrane region" description="Helical" evidence="7">
    <location>
        <begin position="313"/>
        <end position="338"/>
    </location>
</feature>
<reference evidence="8 9" key="1">
    <citation type="submission" date="2020-08" db="EMBL/GenBank/DDBJ databases">
        <title>Genomic Encyclopedia of Type Strains, Phase III (KMG-III): the genomes of soil and plant-associated and newly described type strains.</title>
        <authorList>
            <person name="Whitman W."/>
        </authorList>
    </citation>
    <scope>NUCLEOTIDE SEQUENCE [LARGE SCALE GENOMIC DNA]</scope>
    <source>
        <strain evidence="8 9">CECT 8693</strain>
    </source>
</reference>
<evidence type="ECO:0000313" key="9">
    <source>
        <dbReference type="Proteomes" id="UP000567067"/>
    </source>
</evidence>
<dbReference type="InterPro" id="IPR011701">
    <property type="entry name" value="MFS"/>
</dbReference>
<protein>
    <submittedName>
        <fullName evidence="8">MFS family permease</fullName>
    </submittedName>
</protein>
<keyword evidence="6 7" id="KW-0472">Membrane</keyword>
<feature type="transmembrane region" description="Helical" evidence="7">
    <location>
        <begin position="149"/>
        <end position="171"/>
    </location>
</feature>
<evidence type="ECO:0000256" key="5">
    <source>
        <dbReference type="ARBA" id="ARBA00022989"/>
    </source>
</evidence>
<evidence type="ECO:0000313" key="8">
    <source>
        <dbReference type="EMBL" id="MBA9083801.1"/>
    </source>
</evidence>
<keyword evidence="9" id="KW-1185">Reference proteome</keyword>
<comment type="caution">
    <text evidence="8">The sequence shown here is derived from an EMBL/GenBank/DDBJ whole genome shotgun (WGS) entry which is preliminary data.</text>
</comment>
<organism evidence="8 9">
    <name type="scientific">Fontibacillus solani</name>
    <dbReference type="NCBI Taxonomy" id="1572857"/>
    <lineage>
        <taxon>Bacteria</taxon>
        <taxon>Bacillati</taxon>
        <taxon>Bacillota</taxon>
        <taxon>Bacilli</taxon>
        <taxon>Bacillales</taxon>
        <taxon>Paenibacillaceae</taxon>
        <taxon>Fontibacillus</taxon>
    </lineage>
</organism>
<dbReference type="Pfam" id="PF07690">
    <property type="entry name" value="MFS_1"/>
    <property type="match status" value="1"/>
</dbReference>
<dbReference type="InterPro" id="IPR008265">
    <property type="entry name" value="Lipase_GDSL_AS"/>
</dbReference>
<dbReference type="Proteomes" id="UP000567067">
    <property type="component" value="Unassembled WGS sequence"/>
</dbReference>
<feature type="transmembrane region" description="Helical" evidence="7">
    <location>
        <begin position="405"/>
        <end position="424"/>
    </location>
</feature>
<feature type="transmembrane region" description="Helical" evidence="7">
    <location>
        <begin position="228"/>
        <end position="249"/>
    </location>
</feature>
<feature type="transmembrane region" description="Helical" evidence="7">
    <location>
        <begin position="110"/>
        <end position="128"/>
    </location>
</feature>
<evidence type="ECO:0000256" key="6">
    <source>
        <dbReference type="ARBA" id="ARBA00023136"/>
    </source>
</evidence>
<accession>A0A7W3SPH2</accession>
<evidence type="ECO:0000256" key="7">
    <source>
        <dbReference type="SAM" id="Phobius"/>
    </source>
</evidence>
<dbReference type="AlphaFoldDB" id="A0A7W3SPH2"/>
<dbReference type="Gene3D" id="1.20.1250.20">
    <property type="entry name" value="MFS general substrate transporter like domains"/>
    <property type="match status" value="1"/>
</dbReference>
<keyword evidence="3" id="KW-1003">Cell membrane</keyword>
<dbReference type="GO" id="GO:0022857">
    <property type="term" value="F:transmembrane transporter activity"/>
    <property type="evidence" value="ECO:0007669"/>
    <property type="project" value="InterPro"/>
</dbReference>
<dbReference type="InterPro" id="IPR036259">
    <property type="entry name" value="MFS_trans_sf"/>
</dbReference>